<sequence>RIPVVVYIFWIDDMQQGCNWHVAQAISSLFDSARDADCEIVFYLEGNVWLGAESPTLLPRSGSDGLAAPTCTRVLLGEPLPAHQFVLRYASERFGAQLARWGRQEKFNDIEQHTSAITDGTAYHGQTSRTEMLQELQSNIVFPMMLDQQSVASAEEDAAPFPPPTPPEQQQRPSLIAKQEIALLTEEALVGSPKESHSRPADRQFPLSPESTPALARASPIHRLRNCGEPSRQRLVSSGGLPKLFIPLGSADEVPSARAAIRFAYTGEVVGSSIRDVLELRRQGAYLQINGCTAACDDVIQRKLITDAMGKLAELSACEAQSCRSSTPSGAQGSAVLELFVCEALWPDLEAEPGFAAMAEMAKRLLVAHFRTSLLVLNTPSLLDQLLGMRAVGLEALLESNDFSTDSESSVLLLLATWMEANYEQTDTETRQRLCRTIRLAHLSRPYLSLVLPALAADHEKDPVSPSGWFPLDVMQAAFVANVAGLPETDRMELLFLSSVPPYVFEALSLPRRRLCAAASGLTFSWHAAEQELLLQKDAHAVHPGCVSSVPCIFGEDVTRCAAHGFEWRLSVPQVCEDLNTAISLFCELPSALALPGSRLSKPCGLWTHVPVVATIKVQAATGPGGVQIKKGGRSDMLWVGMRWDVVLPPLAQRQTQHKQQQRQRSQLRGFLRHRHQHQQQLVDHSVAEDRHPLAAWTGYMLAGKVSGTLTLQGIP</sequence>
<accession>A0A8J4CCN0</accession>
<dbReference type="InterPro" id="IPR051481">
    <property type="entry name" value="BTB-POZ/Galectin-3-binding"/>
</dbReference>
<dbReference type="PANTHER" id="PTHR24410">
    <property type="entry name" value="HL07962P-RELATED"/>
    <property type="match status" value="1"/>
</dbReference>
<dbReference type="Pfam" id="PF07707">
    <property type="entry name" value="BACK"/>
    <property type="match status" value="1"/>
</dbReference>
<evidence type="ECO:0000256" key="1">
    <source>
        <dbReference type="SAM" id="MobiDB-lite"/>
    </source>
</evidence>
<comment type="caution">
    <text evidence="3">The sequence shown here is derived from an EMBL/GenBank/DDBJ whole genome shotgun (WGS) entry which is preliminary data.</text>
</comment>
<evidence type="ECO:0000313" key="3">
    <source>
        <dbReference type="EMBL" id="GIL79896.1"/>
    </source>
</evidence>
<organism evidence="3 4">
    <name type="scientific">Volvox reticuliferus</name>
    <dbReference type="NCBI Taxonomy" id="1737510"/>
    <lineage>
        <taxon>Eukaryota</taxon>
        <taxon>Viridiplantae</taxon>
        <taxon>Chlorophyta</taxon>
        <taxon>core chlorophytes</taxon>
        <taxon>Chlorophyceae</taxon>
        <taxon>CS clade</taxon>
        <taxon>Chlamydomonadales</taxon>
        <taxon>Volvocaceae</taxon>
        <taxon>Volvox</taxon>
    </lineage>
</organism>
<proteinExistence type="predicted"/>
<gene>
    <name evidence="3" type="ORF">Vretifemale_9132</name>
</gene>
<evidence type="ECO:0000259" key="2">
    <source>
        <dbReference type="Pfam" id="PF07707"/>
    </source>
</evidence>
<feature type="region of interest" description="Disordered" evidence="1">
    <location>
        <begin position="151"/>
        <end position="173"/>
    </location>
</feature>
<feature type="region of interest" description="Disordered" evidence="1">
    <location>
        <begin position="190"/>
        <end position="214"/>
    </location>
</feature>
<dbReference type="AlphaFoldDB" id="A0A8J4CCN0"/>
<dbReference type="InterPro" id="IPR011705">
    <property type="entry name" value="BACK"/>
</dbReference>
<dbReference type="Proteomes" id="UP000747110">
    <property type="component" value="Unassembled WGS sequence"/>
</dbReference>
<dbReference type="PANTHER" id="PTHR24410:SF23">
    <property type="entry name" value="BTB DOMAIN-CONTAINING PROTEIN-RELATED"/>
    <property type="match status" value="1"/>
</dbReference>
<feature type="non-terminal residue" evidence="3">
    <location>
        <position position="716"/>
    </location>
</feature>
<protein>
    <recommendedName>
        <fullName evidence="2">BACK domain-containing protein</fullName>
    </recommendedName>
</protein>
<name>A0A8J4CCN0_9CHLO</name>
<dbReference type="OrthoDB" id="546755at2759"/>
<evidence type="ECO:0000313" key="4">
    <source>
        <dbReference type="Proteomes" id="UP000747110"/>
    </source>
</evidence>
<dbReference type="EMBL" id="BNCP01000016">
    <property type="protein sequence ID" value="GIL79896.1"/>
    <property type="molecule type" value="Genomic_DNA"/>
</dbReference>
<keyword evidence="4" id="KW-1185">Reference proteome</keyword>
<feature type="domain" description="BACK" evidence="2">
    <location>
        <begin position="385"/>
        <end position="449"/>
    </location>
</feature>
<reference evidence="3" key="1">
    <citation type="journal article" date="2021" name="Proc. Natl. Acad. Sci. U.S.A.">
        <title>Three genomes in the algal genus Volvox reveal the fate of a haploid sex-determining region after a transition to homothallism.</title>
        <authorList>
            <person name="Yamamoto K."/>
            <person name="Hamaji T."/>
            <person name="Kawai-Toyooka H."/>
            <person name="Matsuzaki R."/>
            <person name="Takahashi F."/>
            <person name="Nishimura Y."/>
            <person name="Kawachi M."/>
            <person name="Noguchi H."/>
            <person name="Minakuchi Y."/>
            <person name="Umen J.G."/>
            <person name="Toyoda A."/>
            <person name="Nozaki H."/>
        </authorList>
    </citation>
    <scope>NUCLEOTIDE SEQUENCE</scope>
    <source>
        <strain evidence="3">NIES-3786</strain>
    </source>
</reference>